<organism evidence="1 2">
    <name type="scientific">Anabaenopsis circularis NIES-21</name>
    <dbReference type="NCBI Taxonomy" id="1085406"/>
    <lineage>
        <taxon>Bacteria</taxon>
        <taxon>Bacillati</taxon>
        <taxon>Cyanobacteriota</taxon>
        <taxon>Cyanophyceae</taxon>
        <taxon>Nostocales</taxon>
        <taxon>Nodulariaceae</taxon>
        <taxon>Anabaenopsis</taxon>
    </lineage>
</organism>
<sequence length="70" mass="8248">MNLLLIWDKIRRLHINFKDMYSIGIQLYKAGFGKICLGYPTLEEKISIEYKKYELIKNLPIVGRLIASIF</sequence>
<dbReference type="AlphaFoldDB" id="A0A1Z4GLQ1"/>
<dbReference type="Proteomes" id="UP000218287">
    <property type="component" value="Chromosome"/>
</dbReference>
<keyword evidence="2" id="KW-1185">Reference proteome</keyword>
<evidence type="ECO:0000313" key="1">
    <source>
        <dbReference type="EMBL" id="BAY18422.1"/>
    </source>
</evidence>
<reference evidence="1 2" key="1">
    <citation type="submission" date="2017-06" db="EMBL/GenBank/DDBJ databases">
        <title>Genome sequencing of cyanobaciteial culture collection at National Institute for Environmental Studies (NIES).</title>
        <authorList>
            <person name="Hirose Y."/>
            <person name="Shimura Y."/>
            <person name="Fujisawa T."/>
            <person name="Nakamura Y."/>
            <person name="Kawachi M."/>
        </authorList>
    </citation>
    <scope>NUCLEOTIDE SEQUENCE [LARGE SCALE GENOMIC DNA]</scope>
    <source>
        <strain evidence="1 2">NIES-21</strain>
    </source>
</reference>
<gene>
    <name evidence="1" type="ORF">NIES21_42690</name>
</gene>
<protein>
    <submittedName>
        <fullName evidence="1">Uncharacterized protein</fullName>
    </submittedName>
</protein>
<proteinExistence type="predicted"/>
<name>A0A1Z4GLQ1_9CYAN</name>
<dbReference type="EMBL" id="AP018174">
    <property type="protein sequence ID" value="BAY18422.1"/>
    <property type="molecule type" value="Genomic_DNA"/>
</dbReference>
<accession>A0A1Z4GLQ1</accession>
<evidence type="ECO:0000313" key="2">
    <source>
        <dbReference type="Proteomes" id="UP000218287"/>
    </source>
</evidence>